<gene>
    <name evidence="1" type="ORF">S12H4_44849</name>
</gene>
<proteinExistence type="predicted"/>
<evidence type="ECO:0000313" key="1">
    <source>
        <dbReference type="EMBL" id="GAJ04605.1"/>
    </source>
</evidence>
<accession>X1VDR8</accession>
<name>X1VDR8_9ZZZZ</name>
<reference evidence="1" key="1">
    <citation type="journal article" date="2014" name="Front. Microbiol.">
        <title>High frequency of phylogenetically diverse reductive dehalogenase-homologous genes in deep subseafloor sedimentary metagenomes.</title>
        <authorList>
            <person name="Kawai M."/>
            <person name="Futagami T."/>
            <person name="Toyoda A."/>
            <person name="Takaki Y."/>
            <person name="Nishi S."/>
            <person name="Hori S."/>
            <person name="Arai W."/>
            <person name="Tsubouchi T."/>
            <person name="Morono Y."/>
            <person name="Uchiyama I."/>
            <person name="Ito T."/>
            <person name="Fujiyama A."/>
            <person name="Inagaki F."/>
            <person name="Takami H."/>
        </authorList>
    </citation>
    <scope>NUCLEOTIDE SEQUENCE</scope>
    <source>
        <strain evidence="1">Expedition CK06-06</strain>
    </source>
</reference>
<protein>
    <submittedName>
        <fullName evidence="1">Uncharacterized protein</fullName>
    </submittedName>
</protein>
<comment type="caution">
    <text evidence="1">The sequence shown here is derived from an EMBL/GenBank/DDBJ whole genome shotgun (WGS) entry which is preliminary data.</text>
</comment>
<sequence>MEDFWVKPIPKFEFKDVRFLSAREKAQVVKQWETFLKYGCKKEHFTKLLYNHLIMHCSFIAHYDLHGFYATYFEEGEDTVRFLSQFDNSQGIPRSVEYGMTYWITDEEYYDINIAMCQIAARYIPTLVEAASHRQKEVDILRAEALLAKHGITLKG</sequence>
<dbReference type="EMBL" id="BARW01027671">
    <property type="protein sequence ID" value="GAJ04605.1"/>
    <property type="molecule type" value="Genomic_DNA"/>
</dbReference>
<organism evidence="1">
    <name type="scientific">marine sediment metagenome</name>
    <dbReference type="NCBI Taxonomy" id="412755"/>
    <lineage>
        <taxon>unclassified sequences</taxon>
        <taxon>metagenomes</taxon>
        <taxon>ecological metagenomes</taxon>
    </lineage>
</organism>
<dbReference type="AlphaFoldDB" id="X1VDR8"/>